<dbReference type="InterPro" id="IPR006969">
    <property type="entry name" value="Stig-like"/>
</dbReference>
<dbReference type="NCBIfam" id="NF041328">
    <property type="entry name" value="C_rich_MXAN6577"/>
    <property type="match status" value="1"/>
</dbReference>
<feature type="compositionally biased region" description="Gly residues" evidence="2">
    <location>
        <begin position="92"/>
        <end position="109"/>
    </location>
</feature>
<reference evidence="3 4" key="1">
    <citation type="submission" date="2014-02" db="EMBL/GenBank/DDBJ databases">
        <title>The small core and large imbalanced accessory genome model reveals a collaborative survival strategy of Sorangium cellulosum strains in nature.</title>
        <authorList>
            <person name="Han K."/>
            <person name="Peng R."/>
            <person name="Blom J."/>
            <person name="Li Y.-Z."/>
        </authorList>
    </citation>
    <scope>NUCLEOTIDE SEQUENCE [LARGE SCALE GENOMIC DNA]</scope>
    <source>
        <strain evidence="3 4">So0157-25</strain>
    </source>
</reference>
<comment type="caution">
    <text evidence="3">The sequence shown here is derived from an EMBL/GenBank/DDBJ whole genome shotgun (WGS) entry which is preliminary data.</text>
</comment>
<dbReference type="Pfam" id="PF04885">
    <property type="entry name" value="Stig1"/>
    <property type="match status" value="2"/>
</dbReference>
<feature type="region of interest" description="Disordered" evidence="2">
    <location>
        <begin position="90"/>
        <end position="109"/>
    </location>
</feature>
<evidence type="ECO:0000256" key="1">
    <source>
        <dbReference type="ARBA" id="ARBA00022729"/>
    </source>
</evidence>
<evidence type="ECO:0008006" key="5">
    <source>
        <dbReference type="Google" id="ProtNLM"/>
    </source>
</evidence>
<gene>
    <name evidence="3" type="ORF">BE08_00985</name>
</gene>
<name>A0A150PL61_SORCE</name>
<dbReference type="AlphaFoldDB" id="A0A150PL61"/>
<proteinExistence type="predicted"/>
<dbReference type="Gene3D" id="2.60.120.380">
    <property type="match status" value="1"/>
</dbReference>
<dbReference type="EMBL" id="JELY01001248">
    <property type="protein sequence ID" value="KYF56425.1"/>
    <property type="molecule type" value="Genomic_DNA"/>
</dbReference>
<dbReference type="PANTHER" id="PTHR33227">
    <property type="entry name" value="STIGMA-SPECIFIC STIG1-LIKE PROTEIN 3"/>
    <property type="match status" value="1"/>
</dbReference>
<evidence type="ECO:0000256" key="2">
    <source>
        <dbReference type="SAM" id="MobiDB-lite"/>
    </source>
</evidence>
<dbReference type="PANTHER" id="PTHR33227:SF48">
    <property type="entry name" value="STIGMA-SPECIFIC STIG1-LIKE PROTEIN 4"/>
    <property type="match status" value="1"/>
</dbReference>
<protein>
    <recommendedName>
        <fullName evidence="5">Peptidase C-terminal archaeal/bacterial domain-containing protein</fullName>
    </recommendedName>
</protein>
<evidence type="ECO:0000313" key="3">
    <source>
        <dbReference type="EMBL" id="KYF56425.1"/>
    </source>
</evidence>
<sequence length="926" mass="95112">MPMTTDGYRFRYAPSRAVPWLPAALLAATSACSSEVSPSSSEPLCDPPYSDCGGVCVALRSDRDHCGACGRACAPDALCVAGACQERETDGGEAGGGQGEDNGDGGGDPAGCGEGRTMQRCDGVCVDTRTDPNHCGRCGEQCDPGRACAGSLCRRTCLEGLTECDGACVDLRADPQHCGACGNACDLGRPCEAGACGCSTEPSEPLDATLPQRVSGTTLDVDDSRWPSCSGPDTGDRTFLFTAPLTGTYFFDTRESNFDTTLAALSADTCAELACNDDDQGVWSKLTLDLVEGESILVVVSGASGAEGDFTLRVTEPRPPMCAPTAIEPVVPQTVTGTTEDRDDAVESGCDFSGASPDATYTFTAPEAGAYIFNARSPSSEILVDVLDGDTCNGDSLGCKYGSGQSSVMADLEAGQTVLVAVASPGRTLASFTLDITRAPPCPDTDLGSTVPQTVTGSNEGLPNLIGACSSSFTSGEATYGFTAPHDGVYLFDTRGSTFPAVLELRRGTCSGAVVRCAESGPSPARIAASLAAGETVVVVLDTYGETGDYQLEISEVPCPLIDLGSAAPQAVTGTTADLADVLAPGCGHSGGPEATYRFTAPADGVYTFDTEGSAFDTILDVRDGSCTGPSLRCNDNVGPSAERNHSRVSLLLTAGQTVVVSVDSHSASGEYTLNITQQEAPPCPLVDLGSAVPQTVTGSNEGYPDLLTPGCGEGTGGEATYRFTAPADGYYAFATEGSSIDTVLSVHEGACGGPELACIDDGAGSRTLLWLEAEQAVVVRVDSNGEEGEYTLGVSASDGAGTCAAPIELESAVPLTFTGTTRGSASERRSTCGGDGAPEVVHVFTAPEAGDYTIDTLGSAYDTILAVFNGDCAGEQLACNDDAPWDDEWLTVTSEVTVSLAAGQTIVIHVDGYHRSGRYELNIRR</sequence>
<accession>A0A150PL61</accession>
<keyword evidence="1" id="KW-0732">Signal</keyword>
<dbReference type="Proteomes" id="UP000075420">
    <property type="component" value="Unassembled WGS sequence"/>
</dbReference>
<organism evidence="3 4">
    <name type="scientific">Sorangium cellulosum</name>
    <name type="common">Polyangium cellulosum</name>
    <dbReference type="NCBI Taxonomy" id="56"/>
    <lineage>
        <taxon>Bacteria</taxon>
        <taxon>Pseudomonadati</taxon>
        <taxon>Myxococcota</taxon>
        <taxon>Polyangia</taxon>
        <taxon>Polyangiales</taxon>
        <taxon>Polyangiaceae</taxon>
        <taxon>Sorangium</taxon>
    </lineage>
</organism>
<evidence type="ECO:0000313" key="4">
    <source>
        <dbReference type="Proteomes" id="UP000075420"/>
    </source>
</evidence>